<feature type="domain" description="Acyl-CoA thioesterase-like N-terminal HotDog" evidence="1">
    <location>
        <begin position="28"/>
        <end position="109"/>
    </location>
</feature>
<reference evidence="3 4" key="1">
    <citation type="submission" date="2018-09" db="EMBL/GenBank/DDBJ databases">
        <title>Sphingomonas sp. DAC4.</title>
        <authorList>
            <person name="Seo T."/>
        </authorList>
    </citation>
    <scope>NUCLEOTIDE SEQUENCE [LARGE SCALE GENOMIC DNA]</scope>
    <source>
        <strain evidence="3 4">DAC4</strain>
    </source>
</reference>
<dbReference type="InterPro" id="IPR049450">
    <property type="entry name" value="ACOT8-like_C"/>
</dbReference>
<dbReference type="AlphaFoldDB" id="A0A418Q2F4"/>
<sequence length="271" mass="29668">MSSLHPFDHATLLDACGEGRLKAQTSDAYWNMVGPFGGLVAAVLFKAAHADARRQGEPLSLTVNFCAAVAKGVMEIVARPARTNRSTQHWTMEMRQGGECVATATAMFGTRPATFEHRPLAMPEATAFANLKRLPPPGPGWIERFDMRFADGPPAWDRPSHAPASAQSLLWIASDPPRALDFVGLAALCDIFFGRIIHVRQRMVPFGTVSMTAYFHATETDLAMQGFAPVLGKADARVFDRGYHDQTAELWGTDGRLLATSHQLVYFRDPA</sequence>
<accession>A0A418Q2F4</accession>
<evidence type="ECO:0000313" key="3">
    <source>
        <dbReference type="EMBL" id="RIX31990.1"/>
    </source>
</evidence>
<dbReference type="OrthoDB" id="4370297at2"/>
<evidence type="ECO:0000259" key="2">
    <source>
        <dbReference type="Pfam" id="PF20789"/>
    </source>
</evidence>
<dbReference type="Pfam" id="PF20789">
    <property type="entry name" value="4HBT_3C"/>
    <property type="match status" value="1"/>
</dbReference>
<proteinExistence type="predicted"/>
<dbReference type="InterPro" id="IPR049449">
    <property type="entry name" value="TesB_ACOT8-like_N"/>
</dbReference>
<name>A0A418Q2F4_9SPHN</name>
<comment type="caution">
    <text evidence="3">The sequence shown here is derived from an EMBL/GenBank/DDBJ whole genome shotgun (WGS) entry which is preliminary data.</text>
</comment>
<dbReference type="InterPro" id="IPR029069">
    <property type="entry name" value="HotDog_dom_sf"/>
</dbReference>
<evidence type="ECO:0000313" key="4">
    <source>
        <dbReference type="Proteomes" id="UP000285023"/>
    </source>
</evidence>
<dbReference type="RefSeq" id="WP_119531493.1">
    <property type="nucleotide sequence ID" value="NZ_QXTF01000001.1"/>
</dbReference>
<dbReference type="InterPro" id="IPR042171">
    <property type="entry name" value="Acyl-CoA_hotdog"/>
</dbReference>
<evidence type="ECO:0000259" key="1">
    <source>
        <dbReference type="Pfam" id="PF13622"/>
    </source>
</evidence>
<dbReference type="EMBL" id="QXTF01000001">
    <property type="protein sequence ID" value="RIX31990.1"/>
    <property type="molecule type" value="Genomic_DNA"/>
</dbReference>
<protein>
    <submittedName>
        <fullName evidence="3">Thioesterase family protein</fullName>
    </submittedName>
</protein>
<organism evidence="3 4">
    <name type="scientific">Sphingomonas edaphi</name>
    <dbReference type="NCBI Taxonomy" id="2315689"/>
    <lineage>
        <taxon>Bacteria</taxon>
        <taxon>Pseudomonadati</taxon>
        <taxon>Pseudomonadota</taxon>
        <taxon>Alphaproteobacteria</taxon>
        <taxon>Sphingomonadales</taxon>
        <taxon>Sphingomonadaceae</taxon>
        <taxon>Sphingomonas</taxon>
    </lineage>
</organism>
<feature type="domain" description="Acyl-CoA thioesterase-like C-terminal" evidence="2">
    <location>
        <begin position="133"/>
        <end position="266"/>
    </location>
</feature>
<gene>
    <name evidence="3" type="ORF">D3M59_03115</name>
</gene>
<dbReference type="Pfam" id="PF13622">
    <property type="entry name" value="4HBT_3"/>
    <property type="match status" value="1"/>
</dbReference>
<dbReference type="Gene3D" id="2.40.160.210">
    <property type="entry name" value="Acyl-CoA thioesterase, double hotdog domain"/>
    <property type="match status" value="1"/>
</dbReference>
<dbReference type="SUPFAM" id="SSF54637">
    <property type="entry name" value="Thioesterase/thiol ester dehydrase-isomerase"/>
    <property type="match status" value="2"/>
</dbReference>
<keyword evidence="4" id="KW-1185">Reference proteome</keyword>
<dbReference type="Proteomes" id="UP000285023">
    <property type="component" value="Unassembled WGS sequence"/>
</dbReference>